<reference evidence="2" key="1">
    <citation type="journal article" date="2005" name="Nature">
        <title>The map-based sequence of the rice genome.</title>
        <authorList>
            <consortium name="International rice genome sequencing project (IRGSP)"/>
            <person name="Matsumoto T."/>
            <person name="Wu J."/>
            <person name="Kanamori H."/>
            <person name="Katayose Y."/>
            <person name="Fujisawa M."/>
            <person name="Namiki N."/>
            <person name="Mizuno H."/>
            <person name="Yamamoto K."/>
            <person name="Antonio B.A."/>
            <person name="Baba T."/>
            <person name="Sakata K."/>
            <person name="Nagamura Y."/>
            <person name="Aoki H."/>
            <person name="Arikawa K."/>
            <person name="Arita K."/>
            <person name="Bito T."/>
            <person name="Chiden Y."/>
            <person name="Fujitsuka N."/>
            <person name="Fukunaka R."/>
            <person name="Hamada M."/>
            <person name="Harada C."/>
            <person name="Hayashi A."/>
            <person name="Hijishita S."/>
            <person name="Honda M."/>
            <person name="Hosokawa S."/>
            <person name="Ichikawa Y."/>
            <person name="Idonuma A."/>
            <person name="Iijima M."/>
            <person name="Ikeda M."/>
            <person name="Ikeno M."/>
            <person name="Ito K."/>
            <person name="Ito S."/>
            <person name="Ito T."/>
            <person name="Ito Y."/>
            <person name="Ito Y."/>
            <person name="Iwabuchi A."/>
            <person name="Kamiya K."/>
            <person name="Karasawa W."/>
            <person name="Kurita K."/>
            <person name="Katagiri S."/>
            <person name="Kikuta A."/>
            <person name="Kobayashi H."/>
            <person name="Kobayashi N."/>
            <person name="Machita K."/>
            <person name="Maehara T."/>
            <person name="Masukawa M."/>
            <person name="Mizubayashi T."/>
            <person name="Mukai Y."/>
            <person name="Nagasaki H."/>
            <person name="Nagata Y."/>
            <person name="Naito S."/>
            <person name="Nakashima M."/>
            <person name="Nakama Y."/>
            <person name="Nakamichi Y."/>
            <person name="Nakamura M."/>
            <person name="Meguro A."/>
            <person name="Negishi M."/>
            <person name="Ohta I."/>
            <person name="Ohta T."/>
            <person name="Okamoto M."/>
            <person name="Ono N."/>
            <person name="Saji S."/>
            <person name="Sakaguchi M."/>
            <person name="Sakai K."/>
            <person name="Shibata M."/>
            <person name="Shimokawa T."/>
            <person name="Song J."/>
            <person name="Takazaki Y."/>
            <person name="Terasawa K."/>
            <person name="Tsugane M."/>
            <person name="Tsuji K."/>
            <person name="Ueda S."/>
            <person name="Waki K."/>
            <person name="Yamagata H."/>
            <person name="Yamamoto M."/>
            <person name="Yamamoto S."/>
            <person name="Yamane H."/>
            <person name="Yoshiki S."/>
            <person name="Yoshihara R."/>
            <person name="Yukawa K."/>
            <person name="Zhong H."/>
            <person name="Yano M."/>
            <person name="Yuan Q."/>
            <person name="Ouyang S."/>
            <person name="Liu J."/>
            <person name="Jones K.M."/>
            <person name="Gansberger K."/>
            <person name="Moffat K."/>
            <person name="Hill J."/>
            <person name="Bera J."/>
            <person name="Fadrosh D."/>
            <person name="Jin S."/>
            <person name="Johri S."/>
            <person name="Kim M."/>
            <person name="Overton L."/>
            <person name="Reardon M."/>
            <person name="Tsitrin T."/>
            <person name="Vuong H."/>
            <person name="Weaver B."/>
            <person name="Ciecko A."/>
            <person name="Tallon L."/>
            <person name="Jackson J."/>
            <person name="Pai G."/>
            <person name="Aken S.V."/>
            <person name="Utterback T."/>
            <person name="Reidmuller S."/>
            <person name="Feldblyum T."/>
            <person name="Hsiao J."/>
            <person name="Zismann V."/>
            <person name="Iobst S."/>
            <person name="de Vazeille A.R."/>
            <person name="Buell C.R."/>
            <person name="Ying K."/>
            <person name="Li Y."/>
            <person name="Lu T."/>
            <person name="Huang Y."/>
            <person name="Zhao Q."/>
            <person name="Feng Q."/>
            <person name="Zhang L."/>
            <person name="Zhu J."/>
            <person name="Weng Q."/>
            <person name="Mu J."/>
            <person name="Lu Y."/>
            <person name="Fan D."/>
            <person name="Liu Y."/>
            <person name="Guan J."/>
            <person name="Zhang Y."/>
            <person name="Yu S."/>
            <person name="Liu X."/>
            <person name="Zhang Y."/>
            <person name="Hong G."/>
            <person name="Han B."/>
            <person name="Choisne N."/>
            <person name="Demange N."/>
            <person name="Orjeda G."/>
            <person name="Samain S."/>
            <person name="Cattolico L."/>
            <person name="Pelletier E."/>
            <person name="Couloux A."/>
            <person name="Segurens B."/>
            <person name="Wincker P."/>
            <person name="D'Hont A."/>
            <person name="Scarpelli C."/>
            <person name="Weissenbach J."/>
            <person name="Salanoubat M."/>
            <person name="Quetier F."/>
            <person name="Yu Y."/>
            <person name="Kim H.R."/>
            <person name="Rambo T."/>
            <person name="Currie J."/>
            <person name="Collura K."/>
            <person name="Luo M."/>
            <person name="Yang T."/>
            <person name="Ammiraju J.S.S."/>
            <person name="Engler F."/>
            <person name="Soderlund C."/>
            <person name="Wing R.A."/>
            <person name="Palmer L.E."/>
            <person name="de la Bastide M."/>
            <person name="Spiegel L."/>
            <person name="Nascimento L."/>
            <person name="Zutavern T."/>
            <person name="O'Shaughnessy A."/>
            <person name="Dike S."/>
            <person name="Dedhia N."/>
            <person name="Preston R."/>
            <person name="Balija V."/>
            <person name="McCombie W.R."/>
            <person name="Chow T."/>
            <person name="Chen H."/>
            <person name="Chung M."/>
            <person name="Chen C."/>
            <person name="Shaw J."/>
            <person name="Wu H."/>
            <person name="Hsiao K."/>
            <person name="Chao Y."/>
            <person name="Chu M."/>
            <person name="Cheng C."/>
            <person name="Hour A."/>
            <person name="Lee P."/>
            <person name="Lin S."/>
            <person name="Lin Y."/>
            <person name="Liou J."/>
            <person name="Liu S."/>
            <person name="Hsing Y."/>
            <person name="Raghuvanshi S."/>
            <person name="Mohanty A."/>
            <person name="Bharti A.K."/>
            <person name="Gaur A."/>
            <person name="Gupta V."/>
            <person name="Kumar D."/>
            <person name="Ravi V."/>
            <person name="Vij S."/>
            <person name="Kapur A."/>
            <person name="Khurana P."/>
            <person name="Khurana P."/>
            <person name="Khurana J.P."/>
            <person name="Tyagi A.K."/>
            <person name="Gaikwad K."/>
            <person name="Singh A."/>
            <person name="Dalal V."/>
            <person name="Srivastava S."/>
            <person name="Dixit A."/>
            <person name="Pal A.K."/>
            <person name="Ghazi I.A."/>
            <person name="Yadav M."/>
            <person name="Pandit A."/>
            <person name="Bhargava A."/>
            <person name="Sureshbabu K."/>
            <person name="Batra K."/>
            <person name="Sharma T.R."/>
            <person name="Mohapatra T."/>
            <person name="Singh N.K."/>
            <person name="Messing J."/>
            <person name="Nelson A.B."/>
            <person name="Fuks G."/>
            <person name="Kavchok S."/>
            <person name="Keizer G."/>
            <person name="Linton E."/>
            <person name="Llaca V."/>
            <person name="Song R."/>
            <person name="Tanyolac B."/>
            <person name="Young S."/>
            <person name="Ho-Il K."/>
            <person name="Hahn J.H."/>
            <person name="Sangsakoo G."/>
            <person name="Vanavichit A."/>
            <person name="de Mattos Luiz.A.T."/>
            <person name="Zimmer P.D."/>
            <person name="Malone G."/>
            <person name="Dellagostin O."/>
            <person name="de Oliveira A.C."/>
            <person name="Bevan M."/>
            <person name="Bancroft I."/>
            <person name="Minx P."/>
            <person name="Cordum H."/>
            <person name="Wilson R."/>
            <person name="Cheng Z."/>
            <person name="Jin W."/>
            <person name="Jiang J."/>
            <person name="Leong S.A."/>
            <person name="Iwama H."/>
            <person name="Gojobori T."/>
            <person name="Itoh T."/>
            <person name="Niimura Y."/>
            <person name="Fujii Y."/>
            <person name="Habara T."/>
            <person name="Sakai H."/>
            <person name="Sato Y."/>
            <person name="Wilson G."/>
            <person name="Kumar K."/>
            <person name="McCouch S."/>
            <person name="Juretic N."/>
            <person name="Hoen D."/>
            <person name="Wright S."/>
            <person name="Bruskiewich R."/>
            <person name="Bureau T."/>
            <person name="Miyao A."/>
            <person name="Hirochika H."/>
            <person name="Nishikawa T."/>
            <person name="Kadowaki K."/>
            <person name="Sugiura M."/>
            <person name="Burr B."/>
            <person name="Sasaki T."/>
        </authorList>
    </citation>
    <scope>NUCLEOTIDE SEQUENCE [LARGE SCALE GENOMIC DNA]</scope>
    <source>
        <strain evidence="2">cv. Nipponbare</strain>
    </source>
</reference>
<dbReference type="Proteomes" id="UP000059680">
    <property type="component" value="Chromosome 4"/>
</dbReference>
<dbReference type="InParanoid" id="A0A0P0WG30"/>
<dbReference type="EMBL" id="AP014960">
    <property type="protein sequence ID" value="BAS91415.1"/>
    <property type="molecule type" value="Genomic_DNA"/>
</dbReference>
<reference evidence="1 2" key="2">
    <citation type="journal article" date="2013" name="Plant Cell Physiol.">
        <title>Rice Annotation Project Database (RAP-DB): an integrative and interactive database for rice genomics.</title>
        <authorList>
            <person name="Sakai H."/>
            <person name="Lee S.S."/>
            <person name="Tanaka T."/>
            <person name="Numa H."/>
            <person name="Kim J."/>
            <person name="Kawahara Y."/>
            <person name="Wakimoto H."/>
            <person name="Yang C.C."/>
            <person name="Iwamoto M."/>
            <person name="Abe T."/>
            <person name="Yamada Y."/>
            <person name="Muto A."/>
            <person name="Inokuchi H."/>
            <person name="Ikemura T."/>
            <person name="Matsumoto T."/>
            <person name="Sasaki T."/>
            <person name="Itoh T."/>
        </authorList>
    </citation>
    <scope>NUCLEOTIDE SEQUENCE [LARGE SCALE GENOMIC DNA]</scope>
    <source>
        <strain evidence="2">cv. Nipponbare</strain>
    </source>
</reference>
<evidence type="ECO:0000313" key="2">
    <source>
        <dbReference type="Proteomes" id="UP000059680"/>
    </source>
</evidence>
<proteinExistence type="predicted"/>
<reference evidence="1 2" key="3">
    <citation type="journal article" date="2013" name="Rice">
        <title>Improvement of the Oryza sativa Nipponbare reference genome using next generation sequence and optical map data.</title>
        <authorList>
            <person name="Kawahara Y."/>
            <person name="de la Bastide M."/>
            <person name="Hamilton J.P."/>
            <person name="Kanamori H."/>
            <person name="McCombie W.R."/>
            <person name="Ouyang S."/>
            <person name="Schwartz D.C."/>
            <person name="Tanaka T."/>
            <person name="Wu J."/>
            <person name="Zhou S."/>
            <person name="Childs K.L."/>
            <person name="Davidson R.M."/>
            <person name="Lin H."/>
            <person name="Quesada-Ocampo L."/>
            <person name="Vaillancourt B."/>
            <person name="Sakai H."/>
            <person name="Lee S.S."/>
            <person name="Kim J."/>
            <person name="Numa H."/>
            <person name="Itoh T."/>
            <person name="Buell C.R."/>
            <person name="Matsumoto T."/>
        </authorList>
    </citation>
    <scope>NUCLEOTIDE SEQUENCE [LARGE SCALE GENOMIC DNA]</scope>
    <source>
        <strain evidence="2">cv. Nipponbare</strain>
    </source>
</reference>
<evidence type="ECO:0000313" key="1">
    <source>
        <dbReference type="EMBL" id="BAS91415.1"/>
    </source>
</evidence>
<dbReference type="AlphaFoldDB" id="A0A0P0WG30"/>
<protein>
    <submittedName>
        <fullName evidence="1">Os04g0657300 protein</fullName>
    </submittedName>
</protein>
<feature type="non-terminal residue" evidence="1">
    <location>
        <position position="1"/>
    </location>
</feature>
<name>A0A0P0WG30_ORYSJ</name>
<keyword evidence="2" id="KW-1185">Reference proteome</keyword>
<dbReference type="PaxDb" id="39947-A0A0P0WG30"/>
<organism evidence="1 2">
    <name type="scientific">Oryza sativa subsp. japonica</name>
    <name type="common">Rice</name>
    <dbReference type="NCBI Taxonomy" id="39947"/>
    <lineage>
        <taxon>Eukaryota</taxon>
        <taxon>Viridiplantae</taxon>
        <taxon>Streptophyta</taxon>
        <taxon>Embryophyta</taxon>
        <taxon>Tracheophyta</taxon>
        <taxon>Spermatophyta</taxon>
        <taxon>Magnoliopsida</taxon>
        <taxon>Liliopsida</taxon>
        <taxon>Poales</taxon>
        <taxon>Poaceae</taxon>
        <taxon>BOP clade</taxon>
        <taxon>Oryzoideae</taxon>
        <taxon>Oryzeae</taxon>
        <taxon>Oryzinae</taxon>
        <taxon>Oryza</taxon>
        <taxon>Oryza sativa</taxon>
    </lineage>
</organism>
<gene>
    <name evidence="1" type="ordered locus">Os04g0657300</name>
    <name evidence="1" type="ORF">OSNPB_040657300</name>
</gene>
<sequence>DRAIRDILKSFLKKIYRRKK</sequence>
<dbReference type="STRING" id="39947.A0A0P0WG30"/>
<accession>A0A0P0WG30</accession>